<dbReference type="Proteomes" id="UP001598251">
    <property type="component" value="Unassembled WGS sequence"/>
</dbReference>
<reference evidence="1 2" key="1">
    <citation type="submission" date="2024-09" db="EMBL/GenBank/DDBJ databases">
        <title>The Natural Products Discovery Center: Release of the First 8490 Sequenced Strains for Exploring Actinobacteria Biosynthetic Diversity.</title>
        <authorList>
            <person name="Kalkreuter E."/>
            <person name="Kautsar S.A."/>
            <person name="Yang D."/>
            <person name="Bader C.D."/>
            <person name="Teijaro C.N."/>
            <person name="Fluegel L."/>
            <person name="Davis C.M."/>
            <person name="Simpson J.R."/>
            <person name="Lauterbach L."/>
            <person name="Steele A.D."/>
            <person name="Gui C."/>
            <person name="Meng S."/>
            <person name="Li G."/>
            <person name="Viehrig K."/>
            <person name="Ye F."/>
            <person name="Su P."/>
            <person name="Kiefer A.F."/>
            <person name="Nichols A."/>
            <person name="Cepeda A.J."/>
            <person name="Yan W."/>
            <person name="Fan B."/>
            <person name="Jiang Y."/>
            <person name="Adhikari A."/>
            <person name="Zheng C.-J."/>
            <person name="Schuster L."/>
            <person name="Cowan T.M."/>
            <person name="Smanski M.J."/>
            <person name="Chevrette M.G."/>
            <person name="De Carvalho L.P.S."/>
            <person name="Shen B."/>
        </authorList>
    </citation>
    <scope>NUCLEOTIDE SEQUENCE [LARGE SCALE GENOMIC DNA]</scope>
    <source>
        <strain evidence="1 2">NPDC058546</strain>
    </source>
</reference>
<dbReference type="EMBL" id="JBHXOF010000006">
    <property type="protein sequence ID" value="MFD4213916.1"/>
    <property type="molecule type" value="Genomic_DNA"/>
</dbReference>
<comment type="caution">
    <text evidence="1">The sequence shown here is derived from an EMBL/GenBank/DDBJ whole genome shotgun (WGS) entry which is preliminary data.</text>
</comment>
<dbReference type="RefSeq" id="WP_366381029.1">
    <property type="nucleotide sequence ID" value="NZ_JBHXLY010000009.1"/>
</dbReference>
<sequence>MTIQLDRPADYDEDDVIVISEEDFRAAAVEALHALGLTYEDLAEQAQARDFTSSAAHALWVSIGGTVDL</sequence>
<proteinExistence type="predicted"/>
<evidence type="ECO:0000313" key="2">
    <source>
        <dbReference type="Proteomes" id="UP001598251"/>
    </source>
</evidence>
<gene>
    <name evidence="1" type="ORF">ACFWSS_13610</name>
</gene>
<accession>A0ABW6EF28</accession>
<organism evidence="1 2">
    <name type="scientific">Streptomyces sindenensis</name>
    <dbReference type="NCBI Taxonomy" id="67363"/>
    <lineage>
        <taxon>Bacteria</taxon>
        <taxon>Bacillati</taxon>
        <taxon>Actinomycetota</taxon>
        <taxon>Actinomycetes</taxon>
        <taxon>Kitasatosporales</taxon>
        <taxon>Streptomycetaceae</taxon>
        <taxon>Streptomyces</taxon>
    </lineage>
</organism>
<keyword evidence="2" id="KW-1185">Reference proteome</keyword>
<protein>
    <submittedName>
        <fullName evidence="1">Uncharacterized protein</fullName>
    </submittedName>
</protein>
<evidence type="ECO:0000313" key="1">
    <source>
        <dbReference type="EMBL" id="MFD4213916.1"/>
    </source>
</evidence>
<name>A0ABW6EF28_9ACTN</name>